<evidence type="ECO:0000313" key="3">
    <source>
        <dbReference type="EMBL" id="SEH72188.1"/>
    </source>
</evidence>
<evidence type="ECO:0000259" key="1">
    <source>
        <dbReference type="Pfam" id="PF12705"/>
    </source>
</evidence>
<dbReference type="STRING" id="235205.BAZSYMB_SCAFFOLD00003_37"/>
<dbReference type="NCBIfam" id="TIGR03623">
    <property type="entry name" value="probable DNA repair protein"/>
    <property type="match status" value="1"/>
</dbReference>
<protein>
    <submittedName>
        <fullName evidence="3">DNA repair protein</fullName>
    </submittedName>
</protein>
<evidence type="ECO:0000313" key="5">
    <source>
        <dbReference type="Proteomes" id="UP000198988"/>
    </source>
</evidence>
<dbReference type="SUPFAM" id="SSF52540">
    <property type="entry name" value="P-loop containing nucleoside triphosphate hydrolases"/>
    <property type="match status" value="1"/>
</dbReference>
<dbReference type="RefSeq" id="WP_090715123.1">
    <property type="nucleotide sequence ID" value="NZ_CAESAP020000282.1"/>
</dbReference>
<dbReference type="EMBL" id="CDSC02000105">
    <property type="protein sequence ID" value="SEH69098.1"/>
    <property type="molecule type" value="Genomic_DNA"/>
</dbReference>
<evidence type="ECO:0000313" key="2">
    <source>
        <dbReference type="EMBL" id="SEH69098.1"/>
    </source>
</evidence>
<feature type="domain" description="PD-(D/E)XK endonuclease-like" evidence="1">
    <location>
        <begin position="569"/>
        <end position="821"/>
    </location>
</feature>
<dbReference type="Proteomes" id="UP000198988">
    <property type="component" value="Unassembled WGS sequence"/>
</dbReference>
<reference evidence="3" key="2">
    <citation type="submission" date="2016-06" db="EMBL/GenBank/DDBJ databases">
        <authorList>
            <person name="Olsen C.W."/>
            <person name="Carey S."/>
            <person name="Hinshaw L."/>
            <person name="Karasin A.I."/>
        </authorList>
    </citation>
    <scope>NUCLEOTIDE SEQUENCE [LARGE SCALE GENOMIC DNA]</scope>
    <source>
        <strain evidence="2">BazSymA</strain>
        <strain evidence="3">BazSymB</strain>
    </source>
</reference>
<evidence type="ECO:0000313" key="4">
    <source>
        <dbReference type="Proteomes" id="UP000198559"/>
    </source>
</evidence>
<accession>A0A1H6KAG3</accession>
<organism evidence="3 4">
    <name type="scientific">Bathymodiolus azoricus thioautotrophic gill symbiont</name>
    <dbReference type="NCBI Taxonomy" id="235205"/>
    <lineage>
        <taxon>Bacteria</taxon>
        <taxon>Pseudomonadati</taxon>
        <taxon>Pseudomonadota</taxon>
        <taxon>Gammaproteobacteria</taxon>
        <taxon>sulfur-oxidizing symbionts</taxon>
    </lineage>
</organism>
<dbReference type="Pfam" id="PF12705">
    <property type="entry name" value="PDDEXK_1"/>
    <property type="match status" value="1"/>
</dbReference>
<dbReference type="OrthoDB" id="9761147at2"/>
<dbReference type="InterPro" id="IPR011604">
    <property type="entry name" value="PDDEXK-like_dom_sf"/>
</dbReference>
<dbReference type="InterPro" id="IPR019925">
    <property type="entry name" value="DNA_repair_protein_predicted"/>
</dbReference>
<dbReference type="Proteomes" id="UP000198559">
    <property type="component" value="Unassembled WGS sequence"/>
</dbReference>
<dbReference type="EMBL" id="CVUD02000109">
    <property type="protein sequence ID" value="SEH72188.1"/>
    <property type="molecule type" value="Genomic_DNA"/>
</dbReference>
<gene>
    <name evidence="2" type="ORF">BAZSYMA_ACONTIG00026_8</name>
    <name evidence="3" type="ORF">BAZSYMB_SCAFFOLD00003_37</name>
</gene>
<dbReference type="Gene3D" id="3.90.320.10">
    <property type="match status" value="1"/>
</dbReference>
<name>A0A1H6KAG3_9GAMM</name>
<dbReference type="AlphaFoldDB" id="A0A1H6KAG3"/>
<dbReference type="InterPro" id="IPR038726">
    <property type="entry name" value="PDDEXK_AddAB-type"/>
</dbReference>
<proteinExistence type="predicted"/>
<reference evidence="4 5" key="1">
    <citation type="submission" date="2016-06" db="EMBL/GenBank/DDBJ databases">
        <authorList>
            <person name="Petersen J."/>
            <person name="Sayavedra L."/>
        </authorList>
    </citation>
    <scope>NUCLEOTIDE SEQUENCE [LARGE SCALE GENOMIC DNA]</scope>
    <source>
        <strain evidence="5">BazSymA</strain>
        <strain evidence="4">BazSymB</strain>
    </source>
</reference>
<dbReference type="InterPro" id="IPR027417">
    <property type="entry name" value="P-loop_NTPase"/>
</dbReference>
<sequence length="824" mass="93794">MWLNTNTTKVTKGDIVILANNRQVLAFKKTWGVQKGNSALPKILSWCQYLQETWQSLEANTKKRLISNIESRTLIKQSIQKSGQKVDNRLLDEVIKNNNYCDAHLIDYMQLSKLGVENYKLFATWLKDYQKTKSAHNLLDTNDLSALIITHNTNLAKPYIYGFKTLTPVQSLLLDKTGYQVLKSEQKNTQSNHKVFQTTQDELLSAAHWAKDLNAQYPNKHIAIICPTLNNDHYQIQSVFDRVFANTLMETGQKSYNISLGFSLTEYPLIRHILTLLELCQQLKSNRIKTETFNTVITSPYIAHAQKERSARALLVNRTLDFSKTHFKFSHLEKHLNNTPQIKTLLEATIAQSTKRQQTHDAWLLDFNTYLQIWGFATDRTLSSTEYQLFNKYQSTSSGLNQLAQINTQVGAAHAIKDLKDWLSQVVFQAQSAKTPIQILGSLEAEGLYFDAAWVLGMTDEFLPATLNVPRFIPSDIAVTHQIPRTNFELIAKDAQDTLNNLVNLSTEVIFSYAKVHLSSEQRPSPLLTFNHETPILTHDYQNIVLETVDDAKANPLKHAQVHGGVSILKNQMACAFSGFARRLNIQSFNDPHIGLNRMEQGNIIHTTLQYFYQEITSQDKLLSLSKDKLDVLIKEKINTAIKYYNDTGFKENEKIRISKIIHQFIEIEKQRHPFTVLSTEQSVNVNIAGLKFNTRLDRLDETKGGNKIIFDYKIGNPSISNWCGEAIKEPQLPIYAISNAAQGAAFIQLNANKVSIKGLSKNKDSLPKQSARNSCKEWDEQVIIWGEILNTASQDFQQGKTQVLPNKTACQYCEFDSLCRVEK</sequence>